<keyword evidence="1" id="KW-0812">Transmembrane</keyword>
<dbReference type="InterPro" id="IPR009339">
    <property type="entry name" value="DUF998"/>
</dbReference>
<feature type="transmembrane region" description="Helical" evidence="1">
    <location>
        <begin position="24"/>
        <end position="46"/>
    </location>
</feature>
<dbReference type="Pfam" id="PF06197">
    <property type="entry name" value="DUF998"/>
    <property type="match status" value="1"/>
</dbReference>
<dbReference type="EMBL" id="BONW01000026">
    <property type="protein sequence ID" value="GIG90311.1"/>
    <property type="molecule type" value="Genomic_DNA"/>
</dbReference>
<feature type="transmembrane region" description="Helical" evidence="1">
    <location>
        <begin position="66"/>
        <end position="85"/>
    </location>
</feature>
<keyword evidence="1" id="KW-1133">Transmembrane helix</keyword>
<dbReference type="Proteomes" id="UP000646749">
    <property type="component" value="Unassembled WGS sequence"/>
</dbReference>
<proteinExistence type="predicted"/>
<name>A0ABQ4E6H6_9ACTN</name>
<evidence type="ECO:0000313" key="3">
    <source>
        <dbReference type="Proteomes" id="UP000646749"/>
    </source>
</evidence>
<feature type="transmembrane region" description="Helical" evidence="1">
    <location>
        <begin position="212"/>
        <end position="232"/>
    </location>
</feature>
<keyword evidence="1" id="KW-0472">Membrane</keyword>
<organism evidence="2 3">
    <name type="scientific">Plantactinospora endophytica</name>
    <dbReference type="NCBI Taxonomy" id="673535"/>
    <lineage>
        <taxon>Bacteria</taxon>
        <taxon>Bacillati</taxon>
        <taxon>Actinomycetota</taxon>
        <taxon>Actinomycetes</taxon>
        <taxon>Micromonosporales</taxon>
        <taxon>Micromonosporaceae</taxon>
        <taxon>Plantactinospora</taxon>
    </lineage>
</organism>
<evidence type="ECO:0008006" key="4">
    <source>
        <dbReference type="Google" id="ProtNLM"/>
    </source>
</evidence>
<keyword evidence="3" id="KW-1185">Reference proteome</keyword>
<accession>A0ABQ4E6H6</accession>
<feature type="transmembrane region" description="Helical" evidence="1">
    <location>
        <begin position="135"/>
        <end position="156"/>
    </location>
</feature>
<dbReference type="RefSeq" id="WP_203868740.1">
    <property type="nucleotide sequence ID" value="NZ_BONW01000026.1"/>
</dbReference>
<protein>
    <recommendedName>
        <fullName evidence="4">DUF998 domain-containing protein</fullName>
    </recommendedName>
</protein>
<sequence>MSRAESPIRPVRPVGVRRAPRHDVVADAVPVGLVLPFVGFAVADLGTRGWSPVERMVSHYVHAPGVGWLVPVGLLTLGVASAGLLRLAVARTEGGRTGLWLLGVWAVAVLVGAAFPTDPYGQWDRPPSPAGTVHGLAGLTAFAVLPVAAVLLTRVWRRDPRWRSVHRMLTVSTVLCVLGFLGFAVIGVDVMTDGPALTFGRYESVAGLAERVLLWSYALWLCTAATGLHRIVRQERVVVR</sequence>
<feature type="transmembrane region" description="Helical" evidence="1">
    <location>
        <begin position="97"/>
        <end position="115"/>
    </location>
</feature>
<gene>
    <name evidence="2" type="ORF">Pen02_52470</name>
</gene>
<reference evidence="2 3" key="1">
    <citation type="submission" date="2021-01" db="EMBL/GenBank/DDBJ databases">
        <title>Whole genome shotgun sequence of Plantactinospora endophytica NBRC 110450.</title>
        <authorList>
            <person name="Komaki H."/>
            <person name="Tamura T."/>
        </authorList>
    </citation>
    <scope>NUCLEOTIDE SEQUENCE [LARGE SCALE GENOMIC DNA]</scope>
    <source>
        <strain evidence="2 3">NBRC 110450</strain>
    </source>
</reference>
<comment type="caution">
    <text evidence="2">The sequence shown here is derived from an EMBL/GenBank/DDBJ whole genome shotgun (WGS) entry which is preliminary data.</text>
</comment>
<evidence type="ECO:0000313" key="2">
    <source>
        <dbReference type="EMBL" id="GIG90311.1"/>
    </source>
</evidence>
<feature type="transmembrane region" description="Helical" evidence="1">
    <location>
        <begin position="168"/>
        <end position="192"/>
    </location>
</feature>
<evidence type="ECO:0000256" key="1">
    <source>
        <dbReference type="SAM" id="Phobius"/>
    </source>
</evidence>